<accession>A0ABY8H7U8</accession>
<comment type="cofactor">
    <cofactor evidence="1">
        <name>FAD</name>
        <dbReference type="ChEBI" id="CHEBI:57692"/>
    </cofactor>
</comment>
<dbReference type="EMBL" id="CP121252">
    <property type="protein sequence ID" value="WFP17225.1"/>
    <property type="molecule type" value="Genomic_DNA"/>
</dbReference>
<sequence>MSGVDRQQVLHRLSQVLPPEAIATDEATLDAYATDHGPTADWEIQRALAVVFPTSTDDVVALMCASAEEGFAVVPRGAGTSVSGGAHALRDAVTISLERMNQILSIDVEDQTARVQPGVINAELGQTVEQHRLMYAPDPASYRISTIGGNVATNAGGLRCAKYGVTRDSVLSLEVVLADGTVLRTGTGTFKNVSGYDLTGLFVGSEGTLGIVTEITVRLRPLPVAEETASVFVEDLETAAAGVLAISQAGVQPAILEMMDGATMAALDAAHGSNLAGLGGACLLVQTDGYGAAAEMDAIRDALAPLGAQVSPPGDERARSLVELRRHARGDDTVTDIRVGEDVAVPKSRLVEYVREVQRIGRDHDVKIKVIAHAGDGNLHPSFWIDVDQGTAGMARLDAALDESIQVALEMGGTITGEHGVGSYKVRWFNREHDEPAIWVQRELKNLFDPEHRLNPGRAIA</sequence>
<dbReference type="Gene3D" id="3.30.465.10">
    <property type="match status" value="1"/>
</dbReference>
<evidence type="ECO:0000313" key="7">
    <source>
        <dbReference type="Proteomes" id="UP001219037"/>
    </source>
</evidence>
<dbReference type="SUPFAM" id="SSF56176">
    <property type="entry name" value="FAD-binding/transporter-associated domain-like"/>
    <property type="match status" value="1"/>
</dbReference>
<keyword evidence="7" id="KW-1185">Reference proteome</keyword>
<evidence type="ECO:0000256" key="3">
    <source>
        <dbReference type="ARBA" id="ARBA00022827"/>
    </source>
</evidence>
<evidence type="ECO:0000256" key="1">
    <source>
        <dbReference type="ARBA" id="ARBA00001974"/>
    </source>
</evidence>
<dbReference type="Pfam" id="PF02913">
    <property type="entry name" value="FAD-oxidase_C"/>
    <property type="match status" value="1"/>
</dbReference>
<keyword evidence="4" id="KW-0560">Oxidoreductase</keyword>
<dbReference type="InterPro" id="IPR006094">
    <property type="entry name" value="Oxid_FAD_bind_N"/>
</dbReference>
<dbReference type="InterPro" id="IPR051914">
    <property type="entry name" value="FAD-linked_OxidoTrans_Type4"/>
</dbReference>
<evidence type="ECO:0000256" key="2">
    <source>
        <dbReference type="ARBA" id="ARBA00022630"/>
    </source>
</evidence>
<proteinExistence type="predicted"/>
<dbReference type="Pfam" id="PF01565">
    <property type="entry name" value="FAD_binding_4"/>
    <property type="match status" value="1"/>
</dbReference>
<organism evidence="6 7">
    <name type="scientific">Citricoccus muralis</name>
    <dbReference type="NCBI Taxonomy" id="169134"/>
    <lineage>
        <taxon>Bacteria</taxon>
        <taxon>Bacillati</taxon>
        <taxon>Actinomycetota</taxon>
        <taxon>Actinomycetes</taxon>
        <taxon>Micrococcales</taxon>
        <taxon>Micrococcaceae</taxon>
        <taxon>Citricoccus</taxon>
    </lineage>
</organism>
<name>A0ABY8H7U8_9MICC</name>
<dbReference type="SUPFAM" id="SSF55103">
    <property type="entry name" value="FAD-linked oxidases, C-terminal domain"/>
    <property type="match status" value="1"/>
</dbReference>
<dbReference type="PANTHER" id="PTHR42934:SF2">
    <property type="entry name" value="GLYCOLATE OXIDASE SUBUNIT GLCD"/>
    <property type="match status" value="1"/>
</dbReference>
<dbReference type="PANTHER" id="PTHR42934">
    <property type="entry name" value="GLYCOLATE OXIDASE SUBUNIT GLCD"/>
    <property type="match status" value="1"/>
</dbReference>
<dbReference type="InterPro" id="IPR004113">
    <property type="entry name" value="FAD-bd_oxidored_4_C"/>
</dbReference>
<evidence type="ECO:0000259" key="5">
    <source>
        <dbReference type="PROSITE" id="PS51387"/>
    </source>
</evidence>
<dbReference type="InterPro" id="IPR016164">
    <property type="entry name" value="FAD-linked_Oxase-like_C"/>
</dbReference>
<dbReference type="InterPro" id="IPR036318">
    <property type="entry name" value="FAD-bd_PCMH-like_sf"/>
</dbReference>
<dbReference type="Gene3D" id="3.30.70.2740">
    <property type="match status" value="1"/>
</dbReference>
<dbReference type="InterPro" id="IPR016166">
    <property type="entry name" value="FAD-bd_PCMH"/>
</dbReference>
<dbReference type="InterPro" id="IPR016171">
    <property type="entry name" value="Vanillyl_alc_oxidase_C-sub2"/>
</dbReference>
<dbReference type="InterPro" id="IPR016169">
    <property type="entry name" value="FAD-bd_PCMH_sub2"/>
</dbReference>
<reference evidence="6 7" key="1">
    <citation type="submission" date="2023-04" db="EMBL/GenBank/DDBJ databases">
        <title>Funneling lignin-derived compounds into biodiesel using alkali-halophilic Citricoccus sp. P2.</title>
        <authorList>
            <person name="Luo C.-B."/>
        </authorList>
    </citation>
    <scope>NUCLEOTIDE SEQUENCE [LARGE SCALE GENOMIC DNA]</scope>
    <source>
        <strain evidence="6 7">P2</strain>
    </source>
</reference>
<keyword evidence="3" id="KW-0274">FAD</keyword>
<gene>
    <name evidence="6" type="ORF">P8192_03660</name>
</gene>
<protein>
    <submittedName>
        <fullName evidence="6">FAD-linked oxidase C-terminal domain-containing protein</fullName>
    </submittedName>
</protein>
<dbReference type="RefSeq" id="WP_278158581.1">
    <property type="nucleotide sequence ID" value="NZ_CP121252.1"/>
</dbReference>
<evidence type="ECO:0000256" key="4">
    <source>
        <dbReference type="ARBA" id="ARBA00023002"/>
    </source>
</evidence>
<dbReference type="Proteomes" id="UP001219037">
    <property type="component" value="Chromosome"/>
</dbReference>
<evidence type="ECO:0000313" key="6">
    <source>
        <dbReference type="EMBL" id="WFP17225.1"/>
    </source>
</evidence>
<dbReference type="Gene3D" id="1.10.45.10">
    <property type="entry name" value="Vanillyl-alcohol Oxidase, Chain A, domain 4"/>
    <property type="match status" value="1"/>
</dbReference>
<feature type="domain" description="FAD-binding PCMH-type" evidence="5">
    <location>
        <begin position="43"/>
        <end position="222"/>
    </location>
</feature>
<keyword evidence="2" id="KW-0285">Flavoprotein</keyword>
<dbReference type="PROSITE" id="PS51387">
    <property type="entry name" value="FAD_PCMH"/>
    <property type="match status" value="1"/>
</dbReference>